<accession>A0A1M7DK38</accession>
<reference evidence="1 2" key="1">
    <citation type="submission" date="2016-11" db="EMBL/GenBank/DDBJ databases">
        <authorList>
            <person name="Jaros S."/>
            <person name="Januszkiewicz K."/>
            <person name="Wedrychowicz H."/>
        </authorList>
    </citation>
    <scope>NUCLEOTIDE SEQUENCE [LARGE SCALE GENOMIC DNA]</scope>
    <source>
        <strain evidence="1 2">DSM 15929</strain>
    </source>
</reference>
<gene>
    <name evidence="1" type="ORF">SAMN02745136_05718</name>
</gene>
<dbReference type="Proteomes" id="UP000184386">
    <property type="component" value="Unassembled WGS sequence"/>
</dbReference>
<dbReference type="EMBL" id="FRAC01000056">
    <property type="protein sequence ID" value="SHL79768.1"/>
    <property type="molecule type" value="Genomic_DNA"/>
</dbReference>
<sequence>MEQINIYDACQFLQHTQVTGKQRVCAIRVSTQHEQQTNALNNQNQ</sequence>
<dbReference type="RefSeq" id="WP_170866785.1">
    <property type="nucleotide sequence ID" value="NZ_FRAC01000056.1"/>
</dbReference>
<name>A0A1M7DK38_9FIRM</name>
<organism evidence="1 2">
    <name type="scientific">Anaerocolumna jejuensis DSM 15929</name>
    <dbReference type="NCBI Taxonomy" id="1121322"/>
    <lineage>
        <taxon>Bacteria</taxon>
        <taxon>Bacillati</taxon>
        <taxon>Bacillota</taxon>
        <taxon>Clostridia</taxon>
        <taxon>Lachnospirales</taxon>
        <taxon>Lachnospiraceae</taxon>
        <taxon>Anaerocolumna</taxon>
    </lineage>
</organism>
<proteinExistence type="predicted"/>
<dbReference type="AlphaFoldDB" id="A0A1M7DK38"/>
<protein>
    <submittedName>
        <fullName evidence="1">Uncharacterized protein</fullName>
    </submittedName>
</protein>
<evidence type="ECO:0000313" key="2">
    <source>
        <dbReference type="Proteomes" id="UP000184386"/>
    </source>
</evidence>
<keyword evidence="2" id="KW-1185">Reference proteome</keyword>
<evidence type="ECO:0000313" key="1">
    <source>
        <dbReference type="EMBL" id="SHL79768.1"/>
    </source>
</evidence>